<feature type="transmembrane region" description="Helical" evidence="7">
    <location>
        <begin position="12"/>
        <end position="30"/>
    </location>
</feature>
<dbReference type="PANTHER" id="PTHR42925">
    <property type="entry name" value="MULTIDRUG AND TOXIN EFFLUX PROTEIN MATE FAMILY"/>
    <property type="match status" value="1"/>
</dbReference>
<dbReference type="PIRSF" id="PIRSF006603">
    <property type="entry name" value="DinF"/>
    <property type="match status" value="1"/>
</dbReference>
<feature type="transmembrane region" description="Helical" evidence="7">
    <location>
        <begin position="238"/>
        <end position="263"/>
    </location>
</feature>
<sequence length="455" mass="50154">MQRNDRKMSLWMLAWPIFLEMFLQFLLGTADTLMVSRISDDSVAVIGISTQLFAAVNILFMAVASGTGILVAQRLGAGKEEDARLISIIGSKLCIGIGLALSFGLYFGAGAIAGWLQLPPELQPLGQTYISIVGLGMVFMAAMTALSTVIRNTGNTRSPMYIAIGMNLVHVALNYIVIYGAFGVPQWGLAGIAWSTTISRVLAVVALLFVYRYSFRQRIEWSDIRLFNRPLFKETLKLSWPLGISMSSWCFTQLLIFAFIAMLGARELSARTYLNTMESFCFLTGYSIALAGQIRIAHLFGSGDETAAYRSAYRVMWIGLMFVQANALLLCLFGREAIMLFTDDTEIVAMGVAMLGLNLLLQPAKMLNMAIGNALVAVGETRFFMYTGLGSMWIVAAGLSYYLSIHLGWGLYGVYAAMIADELLRGVLVLLRWRSKKFMTESKVRVESRATVSMP</sequence>
<protein>
    <submittedName>
        <fullName evidence="8">MATE family efflux transporter</fullName>
    </submittedName>
</protein>
<evidence type="ECO:0000313" key="9">
    <source>
        <dbReference type="Proteomes" id="UP000214746"/>
    </source>
</evidence>
<evidence type="ECO:0000256" key="2">
    <source>
        <dbReference type="ARBA" id="ARBA00022448"/>
    </source>
</evidence>
<evidence type="ECO:0000313" key="8">
    <source>
        <dbReference type="EMBL" id="PZE21705.1"/>
    </source>
</evidence>
<feature type="transmembrane region" description="Helical" evidence="7">
    <location>
        <begin position="283"/>
        <end position="303"/>
    </location>
</feature>
<feature type="transmembrane region" description="Helical" evidence="7">
    <location>
        <begin position="315"/>
        <end position="335"/>
    </location>
</feature>
<feature type="transmembrane region" description="Helical" evidence="7">
    <location>
        <begin position="347"/>
        <end position="371"/>
    </location>
</feature>
<dbReference type="InterPro" id="IPR002528">
    <property type="entry name" value="MATE_fam"/>
</dbReference>
<dbReference type="Pfam" id="PF01554">
    <property type="entry name" value="MatE"/>
    <property type="match status" value="2"/>
</dbReference>
<evidence type="ECO:0000256" key="3">
    <source>
        <dbReference type="ARBA" id="ARBA00022475"/>
    </source>
</evidence>
<dbReference type="GO" id="GO:0042910">
    <property type="term" value="F:xenobiotic transmembrane transporter activity"/>
    <property type="evidence" value="ECO:0007669"/>
    <property type="project" value="InterPro"/>
</dbReference>
<dbReference type="InterPro" id="IPR048279">
    <property type="entry name" value="MdtK-like"/>
</dbReference>
<feature type="transmembrane region" description="Helical" evidence="7">
    <location>
        <begin position="188"/>
        <end position="211"/>
    </location>
</feature>
<dbReference type="InterPro" id="IPR047135">
    <property type="entry name" value="YsiQ"/>
</dbReference>
<keyword evidence="9" id="KW-1185">Reference proteome</keyword>
<reference evidence="8" key="1">
    <citation type="submission" date="2018-06" db="EMBL/GenBank/DDBJ databases">
        <title>Paenibacillus xerothermodurans sp. nov. an extremely dry heat resistant spore forming bacterium isolated from the soil of Cape Canaveral, Florida.</title>
        <authorList>
            <person name="Seuylemezian A."/>
            <person name="Kaur N."/>
            <person name="Patil P."/>
            <person name="Patil P."/>
            <person name="Mayilraj S."/>
            <person name="Vaishampayan P."/>
        </authorList>
    </citation>
    <scope>NUCLEOTIDE SEQUENCE [LARGE SCALE GENOMIC DNA]</scope>
    <source>
        <strain evidence="8">ATCC 27380</strain>
    </source>
</reference>
<dbReference type="OrthoDB" id="9806302at2"/>
<evidence type="ECO:0000256" key="1">
    <source>
        <dbReference type="ARBA" id="ARBA00004651"/>
    </source>
</evidence>
<keyword evidence="4 7" id="KW-0812">Transmembrane</keyword>
<proteinExistence type="predicted"/>
<name>A0A2W1NQE9_PAEXE</name>
<dbReference type="EMBL" id="NHRJ02000002">
    <property type="protein sequence ID" value="PZE21705.1"/>
    <property type="molecule type" value="Genomic_DNA"/>
</dbReference>
<keyword evidence="2" id="KW-0813">Transport</keyword>
<comment type="caution">
    <text evidence="8">The sequence shown here is derived from an EMBL/GenBank/DDBJ whole genome shotgun (WGS) entry which is preliminary data.</text>
</comment>
<evidence type="ECO:0000256" key="6">
    <source>
        <dbReference type="ARBA" id="ARBA00023136"/>
    </source>
</evidence>
<feature type="transmembrane region" description="Helical" evidence="7">
    <location>
        <begin position="50"/>
        <end position="72"/>
    </location>
</feature>
<keyword evidence="5 7" id="KW-1133">Transmembrane helix</keyword>
<dbReference type="GO" id="GO:0005886">
    <property type="term" value="C:plasma membrane"/>
    <property type="evidence" value="ECO:0007669"/>
    <property type="project" value="UniProtKB-SubCell"/>
</dbReference>
<dbReference type="CDD" id="cd13134">
    <property type="entry name" value="MATE_like_8"/>
    <property type="match status" value="1"/>
</dbReference>
<evidence type="ECO:0000256" key="7">
    <source>
        <dbReference type="SAM" id="Phobius"/>
    </source>
</evidence>
<organism evidence="8 9">
    <name type="scientific">Paenibacillus xerothermodurans</name>
    <dbReference type="NCBI Taxonomy" id="1977292"/>
    <lineage>
        <taxon>Bacteria</taxon>
        <taxon>Bacillati</taxon>
        <taxon>Bacillota</taxon>
        <taxon>Bacilli</taxon>
        <taxon>Bacillales</taxon>
        <taxon>Paenibacillaceae</taxon>
        <taxon>Paenibacillus</taxon>
    </lineage>
</organism>
<feature type="transmembrane region" description="Helical" evidence="7">
    <location>
        <begin position="409"/>
        <end position="431"/>
    </location>
</feature>
<dbReference type="AlphaFoldDB" id="A0A2W1NQE9"/>
<evidence type="ECO:0000256" key="4">
    <source>
        <dbReference type="ARBA" id="ARBA00022692"/>
    </source>
</evidence>
<dbReference type="PANTHER" id="PTHR42925:SF2">
    <property type="entry name" value="NA+ DRIVEN MULTIDRUG EFFLUX PUMP"/>
    <property type="match status" value="1"/>
</dbReference>
<feature type="transmembrane region" description="Helical" evidence="7">
    <location>
        <begin position="128"/>
        <end position="149"/>
    </location>
</feature>
<keyword evidence="6 7" id="KW-0472">Membrane</keyword>
<comment type="subcellular location">
    <subcellularLocation>
        <location evidence="1">Cell membrane</location>
        <topology evidence="1">Multi-pass membrane protein</topology>
    </subcellularLocation>
</comment>
<feature type="transmembrane region" description="Helical" evidence="7">
    <location>
        <begin position="93"/>
        <end position="116"/>
    </location>
</feature>
<evidence type="ECO:0000256" key="5">
    <source>
        <dbReference type="ARBA" id="ARBA00022989"/>
    </source>
</evidence>
<dbReference type="Proteomes" id="UP000214746">
    <property type="component" value="Unassembled WGS sequence"/>
</dbReference>
<feature type="transmembrane region" description="Helical" evidence="7">
    <location>
        <begin position="383"/>
        <end position="403"/>
    </location>
</feature>
<dbReference type="GO" id="GO:0015297">
    <property type="term" value="F:antiporter activity"/>
    <property type="evidence" value="ECO:0007669"/>
    <property type="project" value="InterPro"/>
</dbReference>
<feature type="transmembrane region" description="Helical" evidence="7">
    <location>
        <begin position="161"/>
        <end position="182"/>
    </location>
</feature>
<keyword evidence="3" id="KW-1003">Cell membrane</keyword>
<dbReference type="NCBIfam" id="TIGR00797">
    <property type="entry name" value="matE"/>
    <property type="match status" value="1"/>
</dbReference>
<accession>A0A2W1NQE9</accession>
<gene>
    <name evidence="8" type="ORF">CBW46_004615</name>
</gene>
<dbReference type="RefSeq" id="WP_089198847.1">
    <property type="nucleotide sequence ID" value="NZ_NHRJ02000002.1"/>
</dbReference>